<dbReference type="InterPro" id="IPR035595">
    <property type="entry name" value="UDP_glycos_trans_CS"/>
</dbReference>
<name>A0A8J5F7Y4_ZINOF</name>
<accession>A0A8J5F7Y4</accession>
<evidence type="ECO:0000256" key="1">
    <source>
        <dbReference type="ARBA" id="ARBA00009995"/>
    </source>
</evidence>
<evidence type="ECO:0000256" key="2">
    <source>
        <dbReference type="ARBA" id="ARBA00022679"/>
    </source>
</evidence>
<evidence type="ECO:0000256" key="3">
    <source>
        <dbReference type="RuleBase" id="RU003718"/>
    </source>
</evidence>
<keyword evidence="3" id="KW-0328">Glycosyltransferase</keyword>
<keyword evidence="2 3" id="KW-0808">Transferase</keyword>
<sequence length="506" mass="55812">MHSIVGMVATDKVTLEGDSGAGYGQLKPHFVLVPFFAQGHVIPMIDLARLLAARGILVTVVSTPSNSSRFKPLVDRANAAGLLIRIADLCFPCAEVGLPDGCENIDLLPSRDLVSNFFAALPKLKEPLVRYLREHRPEPSCLVTDSCMPWTRDVAEELRLPRFVFHGPSCFYMLCSRNVAAGSPEQVPADALQPFLVPGLPEHKVEVIRGQALRLFDVPGREKLRDQVIEAEATADGIVFNTFGEMEAPFLDLYQKTLGKPIWPIGPFCFASQETQDAVLRGNKNSVDARRISDWLDSNDPASVIYISFGTITTNSYAHMFEIGLGLEASHRPFIWVIKPVDMSPEVGHWLAGGFEERTRSQGLILTGWVPQMMILSHPAVGAFLTHCGWNSSLEAVAAGVPVITWPHFWDQFLNEKLVVEVLRIGVALKSQMKTPFVSRESEGLIGRANVERAVESVMGDGEEAEQIRKRARAMGVEARKAMKPGGTSYESLSRMIQHILEFGNN</sequence>
<dbReference type="InterPro" id="IPR002213">
    <property type="entry name" value="UDP_glucos_trans"/>
</dbReference>
<dbReference type="AlphaFoldDB" id="A0A8J5F7Y4"/>
<dbReference type="CDD" id="cd03784">
    <property type="entry name" value="GT1_Gtf-like"/>
    <property type="match status" value="1"/>
</dbReference>
<evidence type="ECO:0000256" key="4">
    <source>
        <dbReference type="RuleBase" id="RU362057"/>
    </source>
</evidence>
<evidence type="ECO:0000259" key="5">
    <source>
        <dbReference type="Pfam" id="PF26168"/>
    </source>
</evidence>
<dbReference type="Pfam" id="PF26168">
    <property type="entry name" value="Glyco_transf_N"/>
    <property type="match status" value="1"/>
</dbReference>
<dbReference type="GO" id="GO:0035251">
    <property type="term" value="F:UDP-glucosyltransferase activity"/>
    <property type="evidence" value="ECO:0007669"/>
    <property type="project" value="TreeGrafter"/>
</dbReference>
<dbReference type="EMBL" id="JACMSC010000016">
    <property type="protein sequence ID" value="KAG6481477.1"/>
    <property type="molecule type" value="Genomic_DNA"/>
</dbReference>
<keyword evidence="7" id="KW-1185">Reference proteome</keyword>
<dbReference type="EC" id="2.4.1.-" evidence="4"/>
<dbReference type="PANTHER" id="PTHR48047">
    <property type="entry name" value="GLYCOSYLTRANSFERASE"/>
    <property type="match status" value="1"/>
</dbReference>
<feature type="domain" description="Glycosyltransferase N-terminal" evidence="5">
    <location>
        <begin position="31"/>
        <end position="268"/>
    </location>
</feature>
<dbReference type="FunFam" id="3.40.50.2000:FF:000047">
    <property type="entry name" value="Glycosyltransferase"/>
    <property type="match status" value="1"/>
</dbReference>
<proteinExistence type="inferred from homology"/>
<dbReference type="PROSITE" id="PS00375">
    <property type="entry name" value="UDPGT"/>
    <property type="match status" value="1"/>
</dbReference>
<dbReference type="InterPro" id="IPR058980">
    <property type="entry name" value="Glyco_transf_N"/>
</dbReference>
<comment type="similarity">
    <text evidence="1 3">Belongs to the UDP-glycosyltransferase family.</text>
</comment>
<protein>
    <recommendedName>
        <fullName evidence="4">Glycosyltransferase</fullName>
        <ecNumber evidence="4">2.4.1.-</ecNumber>
    </recommendedName>
</protein>
<evidence type="ECO:0000313" key="7">
    <source>
        <dbReference type="Proteomes" id="UP000734854"/>
    </source>
</evidence>
<dbReference type="PANTHER" id="PTHR48047:SF182">
    <property type="entry name" value="GLYCOSYLTRANSFERASE"/>
    <property type="match status" value="1"/>
</dbReference>
<dbReference type="OrthoDB" id="5835829at2759"/>
<dbReference type="Pfam" id="PF00201">
    <property type="entry name" value="UDPGT"/>
    <property type="match status" value="1"/>
</dbReference>
<reference evidence="6 7" key="1">
    <citation type="submission" date="2020-08" db="EMBL/GenBank/DDBJ databases">
        <title>Plant Genome Project.</title>
        <authorList>
            <person name="Zhang R.-G."/>
        </authorList>
    </citation>
    <scope>NUCLEOTIDE SEQUENCE [LARGE SCALE GENOMIC DNA]</scope>
    <source>
        <tissue evidence="6">Rhizome</tissue>
    </source>
</reference>
<comment type="caution">
    <text evidence="6">The sequence shown here is derived from an EMBL/GenBank/DDBJ whole genome shotgun (WGS) entry which is preliminary data.</text>
</comment>
<gene>
    <name evidence="6" type="ORF">ZIOFF_058081</name>
</gene>
<evidence type="ECO:0000313" key="6">
    <source>
        <dbReference type="EMBL" id="KAG6481477.1"/>
    </source>
</evidence>
<organism evidence="6 7">
    <name type="scientific">Zingiber officinale</name>
    <name type="common">Ginger</name>
    <name type="synonym">Amomum zingiber</name>
    <dbReference type="NCBI Taxonomy" id="94328"/>
    <lineage>
        <taxon>Eukaryota</taxon>
        <taxon>Viridiplantae</taxon>
        <taxon>Streptophyta</taxon>
        <taxon>Embryophyta</taxon>
        <taxon>Tracheophyta</taxon>
        <taxon>Spermatophyta</taxon>
        <taxon>Magnoliopsida</taxon>
        <taxon>Liliopsida</taxon>
        <taxon>Zingiberales</taxon>
        <taxon>Zingiberaceae</taxon>
        <taxon>Zingiber</taxon>
    </lineage>
</organism>
<dbReference type="Proteomes" id="UP000734854">
    <property type="component" value="Unassembled WGS sequence"/>
</dbReference>